<dbReference type="Gene3D" id="2.60.40.10">
    <property type="entry name" value="Immunoglobulins"/>
    <property type="match status" value="4"/>
</dbReference>
<dbReference type="SUPFAM" id="SSF48726">
    <property type="entry name" value="Immunoglobulin"/>
    <property type="match status" value="4"/>
</dbReference>
<keyword evidence="6" id="KW-1185">Reference proteome</keyword>
<feature type="domain" description="Ig-like" evidence="4">
    <location>
        <begin position="579"/>
        <end position="659"/>
    </location>
</feature>
<gene>
    <name evidence="5" type="ORF">Cflav_PD4150</name>
</gene>
<dbReference type="InterPro" id="IPR003599">
    <property type="entry name" value="Ig_sub"/>
</dbReference>
<dbReference type="InterPro" id="IPR007110">
    <property type="entry name" value="Ig-like_dom"/>
</dbReference>
<evidence type="ECO:0000313" key="5">
    <source>
        <dbReference type="EMBL" id="EEF61472.1"/>
    </source>
</evidence>
<feature type="domain" description="Ig-like" evidence="4">
    <location>
        <begin position="899"/>
        <end position="978"/>
    </location>
</feature>
<evidence type="ECO:0000313" key="6">
    <source>
        <dbReference type="Proteomes" id="UP000003688"/>
    </source>
</evidence>
<organism evidence="5 6">
    <name type="scientific">Pedosphaera parvula (strain Ellin514)</name>
    <dbReference type="NCBI Taxonomy" id="320771"/>
    <lineage>
        <taxon>Bacteria</taxon>
        <taxon>Pseudomonadati</taxon>
        <taxon>Verrucomicrobiota</taxon>
        <taxon>Pedosphaerae</taxon>
        <taxon>Pedosphaerales</taxon>
        <taxon>Pedosphaeraceae</taxon>
        <taxon>Pedosphaera</taxon>
    </lineage>
</organism>
<dbReference type="SMART" id="SM00560">
    <property type="entry name" value="LamGL"/>
    <property type="match status" value="4"/>
</dbReference>
<dbReference type="SUPFAM" id="SSF49899">
    <property type="entry name" value="Concanavalin A-like lectins/glucanases"/>
    <property type="match status" value="4"/>
</dbReference>
<dbReference type="SMART" id="SM00408">
    <property type="entry name" value="IGc2"/>
    <property type="match status" value="3"/>
</dbReference>
<dbReference type="EMBL" id="ABOX02000009">
    <property type="protein sequence ID" value="EEF61472.1"/>
    <property type="molecule type" value="Genomic_DNA"/>
</dbReference>
<feature type="chain" id="PRO_5002893176" evidence="3">
    <location>
        <begin position="21"/>
        <end position="1368"/>
    </location>
</feature>
<dbReference type="OrthoDB" id="188144at2"/>
<dbReference type="Gene3D" id="2.60.120.200">
    <property type="match status" value="4"/>
</dbReference>
<name>B9XEX4_PEDPL</name>
<dbReference type="PANTHER" id="PTHR47635:SF2">
    <property type="entry name" value="LAMG-LIKE JELLYROLL FOLD DOMAIN-CONTAINING PROTEIN"/>
    <property type="match status" value="1"/>
</dbReference>
<accession>B9XEX4</accession>
<sequence precursor="true">MKFKALLTLLVSCVLLNARGDITNNLVAYYKLDETTGLAAADSSGNGNNGTLVNFPADNSEWTANGRINGALICNTTTPTNEYVSVANAANLNFDTSLTFTVAAWVKLSTTTQIAGGGIIAKGSGGGGEEYDLDMNGGKFRIVLRSATNSITLSSALTPAANTWYHVAVVFNISGTNRVTQMYINGQLNATLAPTSVLTSLKPNTHVVSIGAREQSTTSGYNFPFKGTIDDARIYGRALSTNDIYELYASNGKAPIITTQPRNVSCYVGDLPAFSVGVDQANSILPLGYQWLFNGSPISGATTATLLVTNAQLASAGNYSVQVSNVVGIITSSNATLQVASLPPADIVDNLVGNWKMDDGSGSTTALDSTPNASTGSLLNFADFNACWTNGLIGGGLAFNGDASGSDVMLIPGFAIPAPDVLDFSTNSTFTLAAWVNGSTLQTNSSGIIAKGSGNGGEQYTLDVNGGHYRFYVRNTNGTSFNLNTTVSPNNTWQHLAAVLNATNGIMNLYINGQLAGVAVAPFSLLANTHEVSIGNRQSGNAGYNQPFTGIIDDVRIYNRDLTSSDVQALYLTGGVYPPSFVSQPASASLYAGDNLKLSGTAGGTAPFTYQWMKNGTKLISATNTSLIFQPLQLSDAGDYTLVVSNAYGAATSSVANIQVQAFYVTNALAGYWKFDDGTGSYMAADSSTNGNNASLANFPDFTSEWVNGRINGALQFNSGSTSEYATIPDSPSLNFDTNLTFTLAAWVRGSAAQVSGAGIISKGYGGLNEQYTLDVHTDQLTTPAYRFYVRSAAGASTTVTTQVTPNGQWQHLVATYDGRFTTMCIYVNGQLVASNTAAPGTLLVDNNHEVSIGNRESSSSSGYNFPFAGAMDDVRIYNRALSAADVQTLYNAFGGLAPVFYTQPLSAPKYVGDNLALSAFVDGDAPLTYQWQNNGVSIPGATNSSLMITNLQLSDAGNFTLAVTNASGFAISSNAVVQVTTFSLANTLAWWKFDETSDITAADSSGNGNTGNLINFPGDDSEWIAGRVNGALNFNADGSGLTYVTVPDSASLNFTNSLALSVAAWIKGPATQVNNAGIIAKGYGGTEQYAIDVNGGFYRFYVRGANGASVNAQSSVALNGRWQLLVATFDASTGFLKLYANGQLATSITGPNSLLYSTHDVSIGSRESSAVSGYNWPFTGEIDDVRLYNHALQPSEVQTLYSAVSTLAPVFYTQPQDTNGLSGQSVKLSALVDGSDPLAYQWLKSGASIPGATNVTLTLTNLQLSDAGNYSLRVTNSVGTATSSIAVLQVQSFALSGVTHLSDGNVQFSGTGPANASYTILATTDISLPLAQWTVVSTGTFDANGQFTFTDLNAQNNPTQFYRVSMP</sequence>
<dbReference type="Pfam" id="PF07679">
    <property type="entry name" value="I-set"/>
    <property type="match status" value="1"/>
</dbReference>
<feature type="signal peptide" evidence="3">
    <location>
        <begin position="1"/>
        <end position="20"/>
    </location>
</feature>
<dbReference type="Pfam" id="PF13927">
    <property type="entry name" value="Ig_3"/>
    <property type="match status" value="1"/>
</dbReference>
<dbReference type="InterPro" id="IPR006558">
    <property type="entry name" value="LamG-like"/>
</dbReference>
<dbReference type="Proteomes" id="UP000003688">
    <property type="component" value="Unassembled WGS sequence"/>
</dbReference>
<dbReference type="SMART" id="SM00409">
    <property type="entry name" value="IG"/>
    <property type="match status" value="4"/>
</dbReference>
<dbReference type="InterPro" id="IPR013783">
    <property type="entry name" value="Ig-like_fold"/>
</dbReference>
<dbReference type="PANTHER" id="PTHR47635">
    <property type="entry name" value="CUB DOMAIN-CONTAINING PROTEIN"/>
    <property type="match status" value="1"/>
</dbReference>
<dbReference type="InterPro" id="IPR036179">
    <property type="entry name" value="Ig-like_dom_sf"/>
</dbReference>
<dbReference type="InterPro" id="IPR013098">
    <property type="entry name" value="Ig_I-set"/>
</dbReference>
<evidence type="ECO:0000256" key="3">
    <source>
        <dbReference type="SAM" id="SignalP"/>
    </source>
</evidence>
<dbReference type="PROSITE" id="PS50835">
    <property type="entry name" value="IG_LIKE"/>
    <property type="match status" value="3"/>
</dbReference>
<feature type="domain" description="Ig-like" evidence="4">
    <location>
        <begin position="1210"/>
        <end position="1287"/>
    </location>
</feature>
<dbReference type="InterPro" id="IPR003598">
    <property type="entry name" value="Ig_sub2"/>
</dbReference>
<evidence type="ECO:0000256" key="1">
    <source>
        <dbReference type="ARBA" id="ARBA00022729"/>
    </source>
</evidence>
<evidence type="ECO:0000259" key="4">
    <source>
        <dbReference type="PROSITE" id="PS50835"/>
    </source>
</evidence>
<dbReference type="CDD" id="cd00096">
    <property type="entry name" value="Ig"/>
    <property type="match status" value="3"/>
</dbReference>
<dbReference type="STRING" id="320771.Cflav_PD4150"/>
<keyword evidence="1 3" id="KW-0732">Signal</keyword>
<comment type="caution">
    <text evidence="5">The sequence shown here is derived from an EMBL/GenBank/DDBJ whole genome shotgun (WGS) entry which is preliminary data.</text>
</comment>
<evidence type="ECO:0000256" key="2">
    <source>
        <dbReference type="ARBA" id="ARBA00023157"/>
    </source>
</evidence>
<proteinExistence type="predicted"/>
<reference evidence="5 6" key="1">
    <citation type="journal article" date="2011" name="J. Bacteriol.">
        <title>Genome sequence of 'Pedosphaera parvula' Ellin514, an aerobic Verrucomicrobial isolate from pasture soil.</title>
        <authorList>
            <person name="Kant R."/>
            <person name="van Passel M.W."/>
            <person name="Sangwan P."/>
            <person name="Palva A."/>
            <person name="Lucas S."/>
            <person name="Copeland A."/>
            <person name="Lapidus A."/>
            <person name="Glavina Del Rio T."/>
            <person name="Dalin E."/>
            <person name="Tice H."/>
            <person name="Bruce D."/>
            <person name="Goodwin L."/>
            <person name="Pitluck S."/>
            <person name="Chertkov O."/>
            <person name="Larimer F.W."/>
            <person name="Land M.L."/>
            <person name="Hauser L."/>
            <person name="Brettin T.S."/>
            <person name="Detter J.C."/>
            <person name="Han S."/>
            <person name="de Vos W.M."/>
            <person name="Janssen P.H."/>
            <person name="Smidt H."/>
        </authorList>
    </citation>
    <scope>NUCLEOTIDE SEQUENCE [LARGE SCALE GENOMIC DNA]</scope>
    <source>
        <strain evidence="5 6">Ellin514</strain>
    </source>
</reference>
<dbReference type="Pfam" id="PF13385">
    <property type="entry name" value="Laminin_G_3"/>
    <property type="match status" value="4"/>
</dbReference>
<dbReference type="InterPro" id="IPR013320">
    <property type="entry name" value="ConA-like_dom_sf"/>
</dbReference>
<dbReference type="RefSeq" id="WP_007414364.1">
    <property type="nucleotide sequence ID" value="NZ_ABOX02000009.1"/>
</dbReference>
<protein>
    <submittedName>
        <fullName evidence="5">Immunoglobulin I-set domain protein</fullName>
    </submittedName>
</protein>
<keyword evidence="2" id="KW-1015">Disulfide bond</keyword>